<organism evidence="2 3">
    <name type="scientific">Pholiota conissans</name>
    <dbReference type="NCBI Taxonomy" id="109636"/>
    <lineage>
        <taxon>Eukaryota</taxon>
        <taxon>Fungi</taxon>
        <taxon>Dikarya</taxon>
        <taxon>Basidiomycota</taxon>
        <taxon>Agaricomycotina</taxon>
        <taxon>Agaricomycetes</taxon>
        <taxon>Agaricomycetidae</taxon>
        <taxon>Agaricales</taxon>
        <taxon>Agaricineae</taxon>
        <taxon>Strophariaceae</taxon>
        <taxon>Pholiota</taxon>
    </lineage>
</organism>
<evidence type="ECO:0000256" key="1">
    <source>
        <dbReference type="SAM" id="Phobius"/>
    </source>
</evidence>
<keyword evidence="1" id="KW-0812">Transmembrane</keyword>
<protein>
    <submittedName>
        <fullName evidence="2">Uncharacterized protein</fullName>
    </submittedName>
</protein>
<evidence type="ECO:0000313" key="3">
    <source>
        <dbReference type="Proteomes" id="UP000807469"/>
    </source>
</evidence>
<dbReference type="EMBL" id="MU155289">
    <property type="protein sequence ID" value="KAF9476562.1"/>
    <property type="molecule type" value="Genomic_DNA"/>
</dbReference>
<dbReference type="Proteomes" id="UP000807469">
    <property type="component" value="Unassembled WGS sequence"/>
</dbReference>
<dbReference type="AlphaFoldDB" id="A0A9P5YVQ4"/>
<comment type="caution">
    <text evidence="2">The sequence shown here is derived from an EMBL/GenBank/DDBJ whole genome shotgun (WGS) entry which is preliminary data.</text>
</comment>
<name>A0A9P5YVQ4_9AGAR</name>
<accession>A0A9P5YVQ4</accession>
<sequence>MFRFWDGTISSPLTDVRPPSSIFAELTHVGHCASPSRRRRPSNISCVGCRAGGDILADSGNGSGLGHLFPSNPWGNVAHFLAMRRPQHVKWVNFHAVVFLFLISACCLGCFTIFSWMSWRILEDFAEV</sequence>
<reference evidence="2" key="1">
    <citation type="submission" date="2020-11" db="EMBL/GenBank/DDBJ databases">
        <authorList>
            <consortium name="DOE Joint Genome Institute"/>
            <person name="Ahrendt S."/>
            <person name="Riley R."/>
            <person name="Andreopoulos W."/>
            <person name="Labutti K."/>
            <person name="Pangilinan J."/>
            <person name="Ruiz-Duenas F.J."/>
            <person name="Barrasa J.M."/>
            <person name="Sanchez-Garcia M."/>
            <person name="Camarero S."/>
            <person name="Miyauchi S."/>
            <person name="Serrano A."/>
            <person name="Linde D."/>
            <person name="Babiker R."/>
            <person name="Drula E."/>
            <person name="Ayuso-Fernandez I."/>
            <person name="Pacheco R."/>
            <person name="Padilla G."/>
            <person name="Ferreira P."/>
            <person name="Barriuso J."/>
            <person name="Kellner H."/>
            <person name="Castanera R."/>
            <person name="Alfaro M."/>
            <person name="Ramirez L."/>
            <person name="Pisabarro A.G."/>
            <person name="Kuo A."/>
            <person name="Tritt A."/>
            <person name="Lipzen A."/>
            <person name="He G."/>
            <person name="Yan M."/>
            <person name="Ng V."/>
            <person name="Cullen D."/>
            <person name="Martin F."/>
            <person name="Rosso M.-N."/>
            <person name="Henrissat B."/>
            <person name="Hibbett D."/>
            <person name="Martinez A.T."/>
            <person name="Grigoriev I.V."/>
        </authorList>
    </citation>
    <scope>NUCLEOTIDE SEQUENCE</scope>
    <source>
        <strain evidence="2">CIRM-BRFM 674</strain>
    </source>
</reference>
<gene>
    <name evidence="2" type="ORF">BDN70DRAFT_165272</name>
</gene>
<feature type="transmembrane region" description="Helical" evidence="1">
    <location>
        <begin position="92"/>
        <end position="119"/>
    </location>
</feature>
<proteinExistence type="predicted"/>
<keyword evidence="1" id="KW-0472">Membrane</keyword>
<keyword evidence="3" id="KW-1185">Reference proteome</keyword>
<evidence type="ECO:0000313" key="2">
    <source>
        <dbReference type="EMBL" id="KAF9476562.1"/>
    </source>
</evidence>
<keyword evidence="1" id="KW-1133">Transmembrane helix</keyword>